<name>A0A8X6R242_NEPPI</name>
<reference evidence="1" key="1">
    <citation type="submission" date="2020-08" db="EMBL/GenBank/DDBJ databases">
        <title>Multicomponent nature underlies the extraordinary mechanical properties of spider dragline silk.</title>
        <authorList>
            <person name="Kono N."/>
            <person name="Nakamura H."/>
            <person name="Mori M."/>
            <person name="Yoshida Y."/>
            <person name="Ohtoshi R."/>
            <person name="Malay A.D."/>
            <person name="Moran D.A.P."/>
            <person name="Tomita M."/>
            <person name="Numata K."/>
            <person name="Arakawa K."/>
        </authorList>
    </citation>
    <scope>NUCLEOTIDE SEQUENCE</scope>
</reference>
<evidence type="ECO:0000313" key="2">
    <source>
        <dbReference type="Proteomes" id="UP000887013"/>
    </source>
</evidence>
<proteinExistence type="predicted"/>
<dbReference type="EMBL" id="BMAW01087095">
    <property type="protein sequence ID" value="GFU49998.1"/>
    <property type="molecule type" value="Genomic_DNA"/>
</dbReference>
<sequence length="111" mass="12770">MSRVEALTPKEIHGNELNDQTARQKFSLGVFLRHGQIQGGPHPSNTYPLILVSWYMTEIVRDLVSQLMKFHECLTGIFHCVSVGVVDFSGKFRIWDFPGHKHNLVDVFRYV</sequence>
<dbReference type="AlphaFoldDB" id="A0A8X6R242"/>
<comment type="caution">
    <text evidence="1">The sequence shown here is derived from an EMBL/GenBank/DDBJ whole genome shotgun (WGS) entry which is preliminary data.</text>
</comment>
<keyword evidence="2" id="KW-1185">Reference proteome</keyword>
<organism evidence="1 2">
    <name type="scientific">Nephila pilipes</name>
    <name type="common">Giant wood spider</name>
    <name type="synonym">Nephila maculata</name>
    <dbReference type="NCBI Taxonomy" id="299642"/>
    <lineage>
        <taxon>Eukaryota</taxon>
        <taxon>Metazoa</taxon>
        <taxon>Ecdysozoa</taxon>
        <taxon>Arthropoda</taxon>
        <taxon>Chelicerata</taxon>
        <taxon>Arachnida</taxon>
        <taxon>Araneae</taxon>
        <taxon>Araneomorphae</taxon>
        <taxon>Entelegynae</taxon>
        <taxon>Araneoidea</taxon>
        <taxon>Nephilidae</taxon>
        <taxon>Nephila</taxon>
    </lineage>
</organism>
<dbReference type="Proteomes" id="UP000887013">
    <property type="component" value="Unassembled WGS sequence"/>
</dbReference>
<evidence type="ECO:0000313" key="1">
    <source>
        <dbReference type="EMBL" id="GFU49998.1"/>
    </source>
</evidence>
<accession>A0A8X6R242</accession>
<protein>
    <submittedName>
        <fullName evidence="1">Uncharacterized protein</fullName>
    </submittedName>
</protein>
<gene>
    <name evidence="1" type="ORF">NPIL_26831</name>
</gene>